<dbReference type="RefSeq" id="WP_203784276.1">
    <property type="nucleotide sequence ID" value="NZ_BOMV01000056.1"/>
</dbReference>
<feature type="transmembrane region" description="Helical" evidence="1">
    <location>
        <begin position="187"/>
        <end position="207"/>
    </location>
</feature>
<dbReference type="GO" id="GO:0140359">
    <property type="term" value="F:ABC-type transporter activity"/>
    <property type="evidence" value="ECO:0007669"/>
    <property type="project" value="InterPro"/>
</dbReference>
<feature type="transmembrane region" description="Helical" evidence="1">
    <location>
        <begin position="312"/>
        <end position="330"/>
    </location>
</feature>
<reference evidence="2" key="1">
    <citation type="submission" date="2021-01" db="EMBL/GenBank/DDBJ databases">
        <title>Whole genome shotgun sequence of Actinoplanes rishiriensis NBRC 108556.</title>
        <authorList>
            <person name="Komaki H."/>
            <person name="Tamura T."/>
        </authorList>
    </citation>
    <scope>NUCLEOTIDE SEQUENCE</scope>
    <source>
        <strain evidence="2">NBRC 108556</strain>
    </source>
</reference>
<comment type="caution">
    <text evidence="2">The sequence shown here is derived from an EMBL/GenBank/DDBJ whole genome shotgun (WGS) entry which is preliminary data.</text>
</comment>
<dbReference type="AlphaFoldDB" id="A0A919MRN0"/>
<dbReference type="GO" id="GO:0005886">
    <property type="term" value="C:plasma membrane"/>
    <property type="evidence" value="ECO:0007669"/>
    <property type="project" value="UniProtKB-SubCell"/>
</dbReference>
<feature type="transmembrane region" description="Helical" evidence="1">
    <location>
        <begin position="69"/>
        <end position="94"/>
    </location>
</feature>
<keyword evidence="1" id="KW-1133">Transmembrane helix</keyword>
<dbReference type="Pfam" id="PF12679">
    <property type="entry name" value="ABC2_membrane_2"/>
    <property type="match status" value="1"/>
</dbReference>
<protein>
    <submittedName>
        <fullName evidence="2">Transporter</fullName>
    </submittedName>
</protein>
<organism evidence="2 3">
    <name type="scientific">Paractinoplanes rishiriensis</name>
    <dbReference type="NCBI Taxonomy" id="1050105"/>
    <lineage>
        <taxon>Bacteria</taxon>
        <taxon>Bacillati</taxon>
        <taxon>Actinomycetota</taxon>
        <taxon>Actinomycetes</taxon>
        <taxon>Micromonosporales</taxon>
        <taxon>Micromonosporaceae</taxon>
        <taxon>Paractinoplanes</taxon>
    </lineage>
</organism>
<gene>
    <name evidence="2" type="ORF">Ari01nite_48510</name>
</gene>
<evidence type="ECO:0000256" key="1">
    <source>
        <dbReference type="SAM" id="Phobius"/>
    </source>
</evidence>
<feature type="transmembrane region" description="Helical" evidence="1">
    <location>
        <begin position="162"/>
        <end position="182"/>
    </location>
</feature>
<sequence>MIWLTWRQFRLQALAGLGAVAVIAALFAATRPALVALAADIGYTGCTAGCAELADAFVKRAEDSYFATLFYGALVLLFAGPALIGLFWGAPLVARELETGTHRLVWNQTVSRTRWLAVKLAAGALVTALAAGLLSLVITWWASPLDRAGGWMEPYVFAARGMVPVAYAVFAFAAGVAIGMVLRRTTVAMAVTLVVVAAAMVASPYLLRPHLATPVTFSAPLGADDIGELMLSQDGSVVLGAQTPVAGAWVLEQSVDTAAGVPFTGPYDRTKCGMEATAGPRGCHQWVAAQNLTQRVVYLGADKFWTLQWRESGVVLGAAVLFVIFCFWWIRRRVT</sequence>
<keyword evidence="1" id="KW-0812">Transmembrane</keyword>
<evidence type="ECO:0000313" key="2">
    <source>
        <dbReference type="EMBL" id="GIE97386.1"/>
    </source>
</evidence>
<proteinExistence type="predicted"/>
<dbReference type="EMBL" id="BOMV01000056">
    <property type="protein sequence ID" value="GIE97386.1"/>
    <property type="molecule type" value="Genomic_DNA"/>
</dbReference>
<name>A0A919MRN0_9ACTN</name>
<accession>A0A919MRN0</accession>
<keyword evidence="1" id="KW-0472">Membrane</keyword>
<feature type="transmembrane region" description="Helical" evidence="1">
    <location>
        <begin position="115"/>
        <end position="142"/>
    </location>
</feature>
<evidence type="ECO:0000313" key="3">
    <source>
        <dbReference type="Proteomes" id="UP000636960"/>
    </source>
</evidence>
<dbReference type="Proteomes" id="UP000636960">
    <property type="component" value="Unassembled WGS sequence"/>
</dbReference>
<keyword evidence="3" id="KW-1185">Reference proteome</keyword>